<dbReference type="PANTHER" id="PTHR43734:SF1">
    <property type="entry name" value="PHYTOENE DESATURASE"/>
    <property type="match status" value="1"/>
</dbReference>
<proteinExistence type="inferred from homology"/>
<dbReference type="SUPFAM" id="SSF51905">
    <property type="entry name" value="FAD/NAD(P)-binding domain"/>
    <property type="match status" value="1"/>
</dbReference>
<evidence type="ECO:0000313" key="2">
    <source>
        <dbReference type="EMBL" id="KAB8033369.1"/>
    </source>
</evidence>
<dbReference type="Gene3D" id="3.50.50.60">
    <property type="entry name" value="FAD/NAD(P)-binding domain"/>
    <property type="match status" value="1"/>
</dbReference>
<name>A0A833N5G8_9BACT</name>
<dbReference type="Proteomes" id="UP000442694">
    <property type="component" value="Unassembled WGS sequence"/>
</dbReference>
<evidence type="ECO:0000313" key="3">
    <source>
        <dbReference type="Proteomes" id="UP000442694"/>
    </source>
</evidence>
<comment type="caution">
    <text evidence="2">The sequence shown here is derived from an EMBL/GenBank/DDBJ whole genome shotgun (WGS) entry which is preliminary data.</text>
</comment>
<evidence type="ECO:0000256" key="1">
    <source>
        <dbReference type="ARBA" id="ARBA00006046"/>
    </source>
</evidence>
<dbReference type="PANTHER" id="PTHR43734">
    <property type="entry name" value="PHYTOENE DESATURASE"/>
    <property type="match status" value="1"/>
</dbReference>
<dbReference type="InterPro" id="IPR036188">
    <property type="entry name" value="FAD/NAD-bd_sf"/>
</dbReference>
<dbReference type="RefSeq" id="WP_152211455.1">
    <property type="nucleotide sequence ID" value="NZ_WFLN01000004.1"/>
</dbReference>
<reference evidence="2 3" key="1">
    <citation type="submission" date="2019-10" db="EMBL/GenBank/DDBJ databases">
        <title>New genus of Silvanigrellaceae.</title>
        <authorList>
            <person name="Pitt A."/>
            <person name="Hahn M.W."/>
        </authorList>
    </citation>
    <scope>NUCLEOTIDE SEQUENCE [LARGE SCALE GENOMIC DNA]</scope>
    <source>
        <strain evidence="2 3">33A1-SZDP</strain>
    </source>
</reference>
<dbReference type="EMBL" id="WFLN01000004">
    <property type="protein sequence ID" value="KAB8033369.1"/>
    <property type="molecule type" value="Genomic_DNA"/>
</dbReference>
<keyword evidence="3" id="KW-1185">Reference proteome</keyword>
<gene>
    <name evidence="2" type="ORF">GCL57_01325</name>
</gene>
<dbReference type="PRINTS" id="PR00419">
    <property type="entry name" value="ADXRDTASE"/>
</dbReference>
<sequence length="498" mass="56007">MKAAIVGAGVGGLTTAAHLAKMGVDVDVYDMGAFAGGKMYKYTNNEGLTWDTGPTLISLPDQIKKTFSELNLNPPELLTLNEGSHLLFADGTDWHLPIGKDSLISYFKKKDYLLSQQLNTSLKIAKSIFEFADNFIFNEEPPTVLSLGLKSMASGVVFQHPKTMLRVYSQVIDSLFTNNNMREFFYHFASYIGVQPSVAPGAILSIAHVELGSDIVFPKGGIYSIAKSLYDAAIKYNANFSYQTKVTKAIPLGNEFKNRGWQLYFQRDKHEETKKYDILISNGDPYVASQNWIESEFINKLLNNKLTNKLLRPSESQFVILFDWKDHTEISHHTKIFPKSWNQSFYEVGVELKIPEDPCIYLVWPHATDKNISPRILFISAMAPNLASGHSWDEKSSLIYTNKILDICRKRINLSFNGEVFKTISPLELHERTQSLMGGIYSATSAQFRPMSFHFSGESKVESLFFVGAGIHPGAGVTMVMKSSERIIKRIQKKYKLG</sequence>
<protein>
    <submittedName>
        <fullName evidence="2">NAD(P)-binding protein</fullName>
    </submittedName>
</protein>
<dbReference type="AlphaFoldDB" id="A0A833N5G8"/>
<organism evidence="2 3">
    <name type="scientific">Fluviispira multicolorata</name>
    <dbReference type="NCBI Taxonomy" id="2654512"/>
    <lineage>
        <taxon>Bacteria</taxon>
        <taxon>Pseudomonadati</taxon>
        <taxon>Bdellovibrionota</taxon>
        <taxon>Oligoflexia</taxon>
        <taxon>Silvanigrellales</taxon>
        <taxon>Silvanigrellaceae</taxon>
        <taxon>Fluviispira</taxon>
    </lineage>
</organism>
<dbReference type="Pfam" id="PF13450">
    <property type="entry name" value="NAD_binding_8"/>
    <property type="match status" value="1"/>
</dbReference>
<comment type="similarity">
    <text evidence="1">Belongs to the carotenoid/retinoid oxidoreductase family.</text>
</comment>
<accession>A0A833N5G8</accession>